<feature type="region of interest" description="Disordered" evidence="1">
    <location>
        <begin position="212"/>
        <end position="260"/>
    </location>
</feature>
<evidence type="ECO:0008006" key="6">
    <source>
        <dbReference type="Google" id="ProtNLM"/>
    </source>
</evidence>
<sequence>MLLPPQKSMSLALALRAITGAAAIECYTRDGKSYTESRFYNATEQGEPFLCGEGPGMCCFENQTCEDGIFCRGKDGDRDRFTREMCSDKEWPPEHCSALCPHNREAGSEVSFCNAAHTMVCCGGSDIRDECCGNEDYAQIDDKGIIIAFGSNTIPPMPRATVTAIPSSVDPGPEKTKLGVGLGVGLGIPLLLMCATALLFFLRYRRLRSNAAPLPEYPPTKETGPPLSAPAISTKPPAQLDGKHMRPELATTEHLVQELQ</sequence>
<evidence type="ECO:0000313" key="4">
    <source>
        <dbReference type="EMBL" id="PKY03416.1"/>
    </source>
</evidence>
<evidence type="ECO:0000256" key="2">
    <source>
        <dbReference type="SAM" id="Phobius"/>
    </source>
</evidence>
<accession>A0A2I1D0L3</accession>
<dbReference type="EMBL" id="MSFM01000008">
    <property type="protein sequence ID" value="PKY03416.1"/>
    <property type="molecule type" value="Genomic_DNA"/>
</dbReference>
<organism evidence="4 5">
    <name type="scientific">Aspergillus campestris (strain IBT 28561)</name>
    <dbReference type="NCBI Taxonomy" id="1392248"/>
    <lineage>
        <taxon>Eukaryota</taxon>
        <taxon>Fungi</taxon>
        <taxon>Dikarya</taxon>
        <taxon>Ascomycota</taxon>
        <taxon>Pezizomycotina</taxon>
        <taxon>Eurotiomycetes</taxon>
        <taxon>Eurotiomycetidae</taxon>
        <taxon>Eurotiales</taxon>
        <taxon>Aspergillaceae</taxon>
        <taxon>Aspergillus</taxon>
        <taxon>Aspergillus subgen. Circumdati</taxon>
    </lineage>
</organism>
<protein>
    <recommendedName>
        <fullName evidence="6">Mid2 domain-containing protein</fullName>
    </recommendedName>
</protein>
<reference evidence="4" key="1">
    <citation type="submission" date="2016-12" db="EMBL/GenBank/DDBJ databases">
        <title>The genomes of Aspergillus section Nigri reveals drivers in fungal speciation.</title>
        <authorList>
            <consortium name="DOE Joint Genome Institute"/>
            <person name="Vesth T.C."/>
            <person name="Nybo J."/>
            <person name="Theobald S."/>
            <person name="Brandl J."/>
            <person name="Frisvad J.C."/>
            <person name="Nielsen K.F."/>
            <person name="Lyhne E.K."/>
            <person name="Kogle M.E."/>
            <person name="Kuo A."/>
            <person name="Riley R."/>
            <person name="Clum A."/>
            <person name="Nolan M."/>
            <person name="Lipzen A."/>
            <person name="Salamov A."/>
            <person name="Henrissat B."/>
            <person name="Wiebenga A."/>
            <person name="De vries R.P."/>
            <person name="Grigoriev I.V."/>
            <person name="Mortensen U.H."/>
            <person name="Andersen M.R."/>
            <person name="Baker S.E."/>
        </authorList>
    </citation>
    <scope>NUCLEOTIDE SEQUENCE</scope>
    <source>
        <strain evidence="4">IBT 28561</strain>
    </source>
</reference>
<evidence type="ECO:0000256" key="3">
    <source>
        <dbReference type="SAM" id="SignalP"/>
    </source>
</evidence>
<dbReference type="RefSeq" id="XP_024692010.1">
    <property type="nucleotide sequence ID" value="XM_024838957.1"/>
</dbReference>
<evidence type="ECO:0000313" key="5">
    <source>
        <dbReference type="Proteomes" id="UP000234254"/>
    </source>
</evidence>
<dbReference type="GeneID" id="36546481"/>
<evidence type="ECO:0000256" key="1">
    <source>
        <dbReference type="SAM" id="MobiDB-lite"/>
    </source>
</evidence>
<comment type="caution">
    <text evidence="4">The sequence shown here is derived from an EMBL/GenBank/DDBJ whole genome shotgun (WGS) entry which is preliminary data.</text>
</comment>
<proteinExistence type="predicted"/>
<feature type="transmembrane region" description="Helical" evidence="2">
    <location>
        <begin position="178"/>
        <end position="202"/>
    </location>
</feature>
<dbReference type="OrthoDB" id="4506373at2759"/>
<feature type="signal peptide" evidence="3">
    <location>
        <begin position="1"/>
        <end position="23"/>
    </location>
</feature>
<keyword evidence="2" id="KW-1133">Transmembrane helix</keyword>
<gene>
    <name evidence="4" type="ORF">P168DRAFT_305695</name>
</gene>
<feature type="chain" id="PRO_5014193420" description="Mid2 domain-containing protein" evidence="3">
    <location>
        <begin position="24"/>
        <end position="260"/>
    </location>
</feature>
<keyword evidence="2" id="KW-0812">Transmembrane</keyword>
<dbReference type="Proteomes" id="UP000234254">
    <property type="component" value="Unassembled WGS sequence"/>
</dbReference>
<keyword evidence="5" id="KW-1185">Reference proteome</keyword>
<name>A0A2I1D0L3_ASPC2</name>
<dbReference type="AlphaFoldDB" id="A0A2I1D0L3"/>
<keyword evidence="3" id="KW-0732">Signal</keyword>
<keyword evidence="2" id="KW-0472">Membrane</keyword>
<dbReference type="VEuPathDB" id="FungiDB:P168DRAFT_305695"/>